<evidence type="ECO:0000313" key="4">
    <source>
        <dbReference type="Proteomes" id="UP001215598"/>
    </source>
</evidence>
<accession>A0AAD7HF81</accession>
<feature type="compositionally biased region" description="Polar residues" evidence="1">
    <location>
        <begin position="10"/>
        <end position="23"/>
    </location>
</feature>
<dbReference type="SUPFAM" id="SSF48452">
    <property type="entry name" value="TPR-like"/>
    <property type="match status" value="1"/>
</dbReference>
<protein>
    <recommendedName>
        <fullName evidence="2">Novel STAND NTPase 1 domain-containing protein</fullName>
    </recommendedName>
</protein>
<keyword evidence="4" id="KW-1185">Reference proteome</keyword>
<evidence type="ECO:0000313" key="3">
    <source>
        <dbReference type="EMBL" id="KAJ7719064.1"/>
    </source>
</evidence>
<feature type="compositionally biased region" description="Basic and acidic residues" evidence="1">
    <location>
        <begin position="241"/>
        <end position="258"/>
    </location>
</feature>
<proteinExistence type="predicted"/>
<dbReference type="SUPFAM" id="SSF52540">
    <property type="entry name" value="P-loop containing nucleoside triphosphate hydrolases"/>
    <property type="match status" value="1"/>
</dbReference>
<evidence type="ECO:0000259" key="2">
    <source>
        <dbReference type="Pfam" id="PF20703"/>
    </source>
</evidence>
<name>A0AAD7HF81_9AGAR</name>
<dbReference type="PANTHER" id="PTHR47691">
    <property type="entry name" value="REGULATOR-RELATED"/>
    <property type="match status" value="1"/>
</dbReference>
<feature type="region of interest" description="Disordered" evidence="1">
    <location>
        <begin position="1"/>
        <end position="25"/>
    </location>
</feature>
<dbReference type="Proteomes" id="UP001215598">
    <property type="component" value="Unassembled WGS sequence"/>
</dbReference>
<feature type="compositionally biased region" description="Basic and acidic residues" evidence="1">
    <location>
        <begin position="288"/>
        <end position="297"/>
    </location>
</feature>
<dbReference type="InterPro" id="IPR027417">
    <property type="entry name" value="P-loop_NTPase"/>
</dbReference>
<reference evidence="3" key="1">
    <citation type="submission" date="2023-03" db="EMBL/GenBank/DDBJ databases">
        <title>Massive genome expansion in bonnet fungi (Mycena s.s.) driven by repeated elements and novel gene families across ecological guilds.</title>
        <authorList>
            <consortium name="Lawrence Berkeley National Laboratory"/>
            <person name="Harder C.B."/>
            <person name="Miyauchi S."/>
            <person name="Viragh M."/>
            <person name="Kuo A."/>
            <person name="Thoen E."/>
            <person name="Andreopoulos B."/>
            <person name="Lu D."/>
            <person name="Skrede I."/>
            <person name="Drula E."/>
            <person name="Henrissat B."/>
            <person name="Morin E."/>
            <person name="Kohler A."/>
            <person name="Barry K."/>
            <person name="LaButti K."/>
            <person name="Morin E."/>
            <person name="Salamov A."/>
            <person name="Lipzen A."/>
            <person name="Mereny Z."/>
            <person name="Hegedus B."/>
            <person name="Baldrian P."/>
            <person name="Stursova M."/>
            <person name="Weitz H."/>
            <person name="Taylor A."/>
            <person name="Grigoriev I.V."/>
            <person name="Nagy L.G."/>
            <person name="Martin F."/>
            <person name="Kauserud H."/>
        </authorList>
    </citation>
    <scope>NUCLEOTIDE SEQUENCE</scope>
    <source>
        <strain evidence="3">CBHHK182m</strain>
    </source>
</reference>
<feature type="compositionally biased region" description="Polar residues" evidence="1">
    <location>
        <begin position="220"/>
        <end position="232"/>
    </location>
</feature>
<sequence>MKRKAPKSSPAPSGTALSLSADSPSLVDRSSPAAPWSFFSSYQAFAEVIQFFAKENIKFSDSTVAVPLLNTLRPLLVDFYTRFPEEWSLDVVAYVAAVSIACRLLLRKHLKPRMADFQPMLWDYPDNLQELLDAAGLDLPTSDFQMPQVKLKTRTPLSLSKVDLDSESEDELVVKKPRLDKPPVPGRAASVEGGAAAVSTPPQPAAGPSTTTPRVLRSTAAETPTKPSTTDKSVIKVKAPPKPEPKPAKVETKPELKPSKPPPPTVSTAKVKGKEKDPEPYLTAEQKAYADKHPTPSTREELLTDVVYSETAPPGPWHQGLARPLPAQIRAPSVLVGDWLSPTLWSKSPCKCISCINRLMDCSDGDFGTRCVPCTKGSIKCSRTNTDEEDVVMQEALRPLQALSSDTFVRVLQRAVESRRIAEMHYRLHLRADSQHPQFNYWTLHKIHTFIEAQQSGSKVKKFFRKGELGGLLKDCKTGLEDRIKFFQIDTPTQASWQIKSPGIMSTAREMEERAQIRYQEVLNIIEMISSSDSASSISRMYSGSYASSNSISMLPAEPKIFHGRESELANILKNFEQSTPRIAILGAGGMGKTSLAQAVLHHEEIVIKYQGNRLFVACDTVASKVELAGLIGAHLGMKPGQDLTRAVLHHLSEGSTTLLILDNLETAWEPVESRKEVEEFLSLLTDITSLALMSKITMRGAERPSKVQWTRPFLPSLEPLAQEAARKVFIAITEDRHPMEEIDQVLHLTDNMPLSINLLAHAVDVEGTTAILSRWQREHTSLISEGYDRRSNLESSILLSLESPRIMSTPHSQELLSLLSILPDGLSDVELKQSKFAIQDILDCKRALLRTALAYLDDHKRLKALVPIREYMAKFRPPTDEMIAPLFKHFQELLQAYTVDRGKQSSALYVERLTSNYTNIQNIIQNGLHPGHPNLANSISCTSHFLLFNGNIAKGATPLVNVAITLLPFSEDHRAKASFTVRLFGDIRAHSIPHPEALITQTLEWLETLDDPDLEGNYYLERDIPAALKYCQMGLFLAKSHGNIRGQAGALARLSWVKWRTGDYITAQAHAQEAQRLAKKSGDLQREATGLYTEALCRRMLGDYRECIFLVRRASALLELCGLSQGELNYALMSCQAEVHEYKSEYADAYNLRWQLLQTYQGGQLYYEGFSLVNIAGVEVSMGVSCEVIQEKICASQAIFNKIGQKSILTACDMIQADLNLREGDMSCSLFCKCLKTATLGQSSEVVSYCLERLADVTRWSSHHDPSWSIILLAHSFRAKEKLGIYKALQFIGDVHLMQNNELTAISLFTVALNRFTYIDIHRSRAECMIRLGDMAKKNGDLLKALELWETAKPLFECSSQAKRVQDIDERVGTISEEIKEQHQKNLACLAELNVPAGKVEEVDSDTEELGLEEEQVKLITV</sequence>
<dbReference type="InterPro" id="IPR049052">
    <property type="entry name" value="nSTAND1"/>
</dbReference>
<organism evidence="3 4">
    <name type="scientific">Mycena metata</name>
    <dbReference type="NCBI Taxonomy" id="1033252"/>
    <lineage>
        <taxon>Eukaryota</taxon>
        <taxon>Fungi</taxon>
        <taxon>Dikarya</taxon>
        <taxon>Basidiomycota</taxon>
        <taxon>Agaricomycotina</taxon>
        <taxon>Agaricomycetes</taxon>
        <taxon>Agaricomycetidae</taxon>
        <taxon>Agaricales</taxon>
        <taxon>Marasmiineae</taxon>
        <taxon>Mycenaceae</taxon>
        <taxon>Mycena</taxon>
    </lineage>
</organism>
<comment type="caution">
    <text evidence="3">The sequence shown here is derived from an EMBL/GenBank/DDBJ whole genome shotgun (WGS) entry which is preliminary data.</text>
</comment>
<dbReference type="PANTHER" id="PTHR47691:SF3">
    <property type="entry name" value="HTH-TYPE TRANSCRIPTIONAL REGULATOR RV0890C-RELATED"/>
    <property type="match status" value="1"/>
</dbReference>
<dbReference type="Pfam" id="PF20703">
    <property type="entry name" value="nSTAND1"/>
    <property type="match status" value="1"/>
</dbReference>
<dbReference type="InterPro" id="IPR011990">
    <property type="entry name" value="TPR-like_helical_dom_sf"/>
</dbReference>
<dbReference type="Gene3D" id="3.40.50.300">
    <property type="entry name" value="P-loop containing nucleotide triphosphate hydrolases"/>
    <property type="match status" value="1"/>
</dbReference>
<feature type="domain" description="Novel STAND NTPase 1" evidence="2">
    <location>
        <begin position="558"/>
        <end position="699"/>
    </location>
</feature>
<feature type="compositionally biased region" description="Low complexity" evidence="1">
    <location>
        <begin position="188"/>
        <end position="199"/>
    </location>
</feature>
<feature type="region of interest" description="Disordered" evidence="1">
    <location>
        <begin position="162"/>
        <end position="297"/>
    </location>
</feature>
<evidence type="ECO:0000256" key="1">
    <source>
        <dbReference type="SAM" id="MobiDB-lite"/>
    </source>
</evidence>
<feature type="compositionally biased region" description="Basic and acidic residues" evidence="1">
    <location>
        <begin position="172"/>
        <end position="181"/>
    </location>
</feature>
<dbReference type="Gene3D" id="1.25.40.10">
    <property type="entry name" value="Tetratricopeptide repeat domain"/>
    <property type="match status" value="2"/>
</dbReference>
<dbReference type="EMBL" id="JARKIB010000257">
    <property type="protein sequence ID" value="KAJ7719064.1"/>
    <property type="molecule type" value="Genomic_DNA"/>
</dbReference>
<gene>
    <name evidence="3" type="ORF">B0H16DRAFT_1700435</name>
</gene>